<evidence type="ECO:0008006" key="3">
    <source>
        <dbReference type="Google" id="ProtNLM"/>
    </source>
</evidence>
<dbReference type="InterPro" id="IPR029058">
    <property type="entry name" value="AB_hydrolase_fold"/>
</dbReference>
<sequence>MPHFRGSSLAHSHHMTFQANSQQNNMCVGFVRSCAVPGDGGSQLEAKLNKPSVVHYICKQKTDYFFTLWLSVSSLVPYALDCWIDNARLVYNNVTRTTTSPPGVDIQIPGFGNTSTVEALDPFYPTISGYFKNIADALAAQGYTRNVNIRAAPYDFRKAPNELKDYLVKVTALIEDTYTLNGNMPVILVAHSMGSPLMLYLLNKKDQSWKDKYIRAFVTLAGVWAGAVKAMRVFASGDNLGFFVLNALKLRTEQRTSPSLAFLLPSDRYWGSDEILISTDVRNYTIRDLDVFFKSLDYMNGYEMWKDTKDLIYKLNPPGVEVHCLHGVDVDTEERAVYTSGTYPDGSPSFIFGNGDGTVNYRSLSACLSWQGKQTQPVYHSTYSQVDHMQILWHVPVINYILKIATST</sequence>
<dbReference type="InterPro" id="IPR003386">
    <property type="entry name" value="LACT/PDAT_acylTrfase"/>
</dbReference>
<dbReference type="EnsemblMetazoa" id="SMAR007632-RA">
    <property type="protein sequence ID" value="SMAR007632-PA"/>
    <property type="gene ID" value="SMAR007632"/>
</dbReference>
<dbReference type="PANTHER" id="PTHR11440">
    <property type="entry name" value="LECITHIN-CHOLESTEROL ACYLTRANSFERASE-RELATED"/>
    <property type="match status" value="1"/>
</dbReference>
<dbReference type="Pfam" id="PF02450">
    <property type="entry name" value="LCAT"/>
    <property type="match status" value="1"/>
</dbReference>
<protein>
    <recommendedName>
        <fullName evidence="3">Group XV phospholipase A2</fullName>
    </recommendedName>
</protein>
<dbReference type="STRING" id="126957.T1J256"/>
<reference evidence="2" key="1">
    <citation type="submission" date="2011-05" db="EMBL/GenBank/DDBJ databases">
        <authorList>
            <person name="Richards S.R."/>
            <person name="Qu J."/>
            <person name="Jiang H."/>
            <person name="Jhangiani S.N."/>
            <person name="Agravi P."/>
            <person name="Goodspeed R."/>
            <person name="Gross S."/>
            <person name="Mandapat C."/>
            <person name="Jackson L."/>
            <person name="Mathew T."/>
            <person name="Pu L."/>
            <person name="Thornton R."/>
            <person name="Saada N."/>
            <person name="Wilczek-Boney K.B."/>
            <person name="Lee S."/>
            <person name="Kovar C."/>
            <person name="Wu Y."/>
            <person name="Scherer S.E."/>
            <person name="Worley K.C."/>
            <person name="Muzny D.M."/>
            <person name="Gibbs R."/>
        </authorList>
    </citation>
    <scope>NUCLEOTIDE SEQUENCE</scope>
    <source>
        <strain evidence="2">Brora</strain>
    </source>
</reference>
<dbReference type="EMBL" id="JH431796">
    <property type="status" value="NOT_ANNOTATED_CDS"/>
    <property type="molecule type" value="Genomic_DNA"/>
</dbReference>
<dbReference type="GO" id="GO:0006629">
    <property type="term" value="P:lipid metabolic process"/>
    <property type="evidence" value="ECO:0007669"/>
    <property type="project" value="InterPro"/>
</dbReference>
<evidence type="ECO:0000313" key="2">
    <source>
        <dbReference type="Proteomes" id="UP000014500"/>
    </source>
</evidence>
<evidence type="ECO:0000313" key="1">
    <source>
        <dbReference type="EnsemblMetazoa" id="SMAR007632-PA"/>
    </source>
</evidence>
<keyword evidence="2" id="KW-1185">Reference proteome</keyword>
<dbReference type="GO" id="GO:0008374">
    <property type="term" value="F:O-acyltransferase activity"/>
    <property type="evidence" value="ECO:0007669"/>
    <property type="project" value="InterPro"/>
</dbReference>
<dbReference type="SUPFAM" id="SSF53474">
    <property type="entry name" value="alpha/beta-Hydrolases"/>
    <property type="match status" value="1"/>
</dbReference>
<dbReference type="eggNOG" id="KOG2369">
    <property type="taxonomic scope" value="Eukaryota"/>
</dbReference>
<reference evidence="1" key="2">
    <citation type="submission" date="2015-02" db="UniProtKB">
        <authorList>
            <consortium name="EnsemblMetazoa"/>
        </authorList>
    </citation>
    <scope>IDENTIFICATION</scope>
</reference>
<dbReference type="OMA" id="QMTPPGV"/>
<dbReference type="Proteomes" id="UP000014500">
    <property type="component" value="Unassembled WGS sequence"/>
</dbReference>
<name>T1J256_STRMM</name>
<dbReference type="AlphaFoldDB" id="T1J256"/>
<dbReference type="Gene3D" id="3.40.50.1820">
    <property type="entry name" value="alpha/beta hydrolase"/>
    <property type="match status" value="2"/>
</dbReference>
<dbReference type="HOGENOM" id="CLU_037070_2_1_1"/>
<dbReference type="PhylomeDB" id="T1J256"/>
<proteinExistence type="predicted"/>
<organism evidence="1 2">
    <name type="scientific">Strigamia maritima</name>
    <name type="common">European centipede</name>
    <name type="synonym">Geophilus maritimus</name>
    <dbReference type="NCBI Taxonomy" id="126957"/>
    <lineage>
        <taxon>Eukaryota</taxon>
        <taxon>Metazoa</taxon>
        <taxon>Ecdysozoa</taxon>
        <taxon>Arthropoda</taxon>
        <taxon>Myriapoda</taxon>
        <taxon>Chilopoda</taxon>
        <taxon>Pleurostigmophora</taxon>
        <taxon>Geophilomorpha</taxon>
        <taxon>Linotaeniidae</taxon>
        <taxon>Strigamia</taxon>
    </lineage>
</organism>
<accession>T1J256</accession>